<gene>
    <name evidence="1" type="ORF">A2571_03540</name>
</gene>
<dbReference type="Proteomes" id="UP000177043">
    <property type="component" value="Unassembled WGS sequence"/>
</dbReference>
<comment type="caution">
    <text evidence="1">The sequence shown here is derived from an EMBL/GenBank/DDBJ whole genome shotgun (WGS) entry which is preliminary data.</text>
</comment>
<reference evidence="1 2" key="1">
    <citation type="journal article" date="2016" name="Nat. Commun.">
        <title>Thousands of microbial genomes shed light on interconnected biogeochemical processes in an aquifer system.</title>
        <authorList>
            <person name="Anantharaman K."/>
            <person name="Brown C.T."/>
            <person name="Hug L.A."/>
            <person name="Sharon I."/>
            <person name="Castelle C.J."/>
            <person name="Probst A.J."/>
            <person name="Thomas B.C."/>
            <person name="Singh A."/>
            <person name="Wilkins M.J."/>
            <person name="Karaoz U."/>
            <person name="Brodie E.L."/>
            <person name="Williams K.H."/>
            <person name="Hubbard S.S."/>
            <person name="Banfield J.F."/>
        </authorList>
    </citation>
    <scope>NUCLEOTIDE SEQUENCE [LARGE SCALE GENOMIC DNA]</scope>
</reference>
<name>A0A1G2QBX2_9BACT</name>
<evidence type="ECO:0000313" key="2">
    <source>
        <dbReference type="Proteomes" id="UP000177043"/>
    </source>
</evidence>
<protein>
    <submittedName>
        <fullName evidence="1">Uncharacterized protein</fullName>
    </submittedName>
</protein>
<organism evidence="1 2">
    <name type="scientific">Candidatus Vogelbacteria bacterium RIFOXYD1_FULL_44_32</name>
    <dbReference type="NCBI Taxonomy" id="1802438"/>
    <lineage>
        <taxon>Bacteria</taxon>
        <taxon>Candidatus Vogeliibacteriota</taxon>
    </lineage>
</organism>
<evidence type="ECO:0000313" key="1">
    <source>
        <dbReference type="EMBL" id="OHA58086.1"/>
    </source>
</evidence>
<sequence length="93" mass="10563">MNEQLAEISRKYGWDEETLLAKIARTKEILRLASDEAAIDFLLATKVTTICDGCNVRPLFEHRCHDDCIVVAGVQTERKCECPFCFVSRNLVT</sequence>
<accession>A0A1G2QBX2</accession>
<proteinExistence type="predicted"/>
<dbReference type="STRING" id="1802438.A2571_03540"/>
<dbReference type="AlphaFoldDB" id="A0A1G2QBX2"/>
<dbReference type="EMBL" id="MHTJ01000005">
    <property type="protein sequence ID" value="OHA58086.1"/>
    <property type="molecule type" value="Genomic_DNA"/>
</dbReference>